<keyword evidence="2 10" id="KW-0004">4Fe-4S</keyword>
<comment type="cofactor">
    <cofactor evidence="10">
        <name>[4Fe-4S] cluster</name>
        <dbReference type="ChEBI" id="CHEBI:49883"/>
    </cofactor>
    <text evidence="10">Binds 2 [4Fe-4S] clusters. One cluster is coordinated with 3 cysteines and an exchangeable S-adenosyl-L-methionine.</text>
</comment>
<feature type="domain" description="TRAM" evidence="11">
    <location>
        <begin position="374"/>
        <end position="442"/>
    </location>
</feature>
<keyword evidence="6 10" id="KW-0479">Metal-binding</keyword>
<dbReference type="SFLD" id="SFLDG01061">
    <property type="entry name" value="methylthiotransferase"/>
    <property type="match status" value="1"/>
</dbReference>
<evidence type="ECO:0000259" key="13">
    <source>
        <dbReference type="PROSITE" id="PS51918"/>
    </source>
</evidence>
<dbReference type="InterPro" id="IPR012340">
    <property type="entry name" value="NA-bd_OB-fold"/>
</dbReference>
<feature type="binding site" evidence="10">
    <location>
        <position position="159"/>
    </location>
    <ligand>
        <name>[4Fe-4S] cluster</name>
        <dbReference type="ChEBI" id="CHEBI:49883"/>
        <label>2</label>
        <note>4Fe-4S-S-AdoMet</note>
    </ligand>
</feature>
<dbReference type="InterPro" id="IPR006638">
    <property type="entry name" value="Elp3/MiaA/NifB-like_rSAM"/>
</dbReference>
<dbReference type="RefSeq" id="WP_089281019.1">
    <property type="nucleotide sequence ID" value="NZ_FZOJ01000001.1"/>
</dbReference>
<dbReference type="Gene3D" id="3.40.50.12160">
    <property type="entry name" value="Methylthiotransferase, N-terminal domain"/>
    <property type="match status" value="1"/>
</dbReference>
<comment type="catalytic activity">
    <reaction evidence="10">
        <text>L-aspartate(89)-[ribosomal protein uS12]-hydrogen + (sulfur carrier)-SH + AH2 + 2 S-adenosyl-L-methionine = 3-methylsulfanyl-L-aspartate(89)-[ribosomal protein uS12]-hydrogen + (sulfur carrier)-H + 5'-deoxyadenosine + L-methionine + A + S-adenosyl-L-homocysteine + 2 H(+)</text>
        <dbReference type="Rhea" id="RHEA:37087"/>
        <dbReference type="Rhea" id="RHEA-COMP:10460"/>
        <dbReference type="Rhea" id="RHEA-COMP:10461"/>
        <dbReference type="Rhea" id="RHEA-COMP:14737"/>
        <dbReference type="Rhea" id="RHEA-COMP:14739"/>
        <dbReference type="ChEBI" id="CHEBI:13193"/>
        <dbReference type="ChEBI" id="CHEBI:15378"/>
        <dbReference type="ChEBI" id="CHEBI:17319"/>
        <dbReference type="ChEBI" id="CHEBI:17499"/>
        <dbReference type="ChEBI" id="CHEBI:29917"/>
        <dbReference type="ChEBI" id="CHEBI:29961"/>
        <dbReference type="ChEBI" id="CHEBI:57844"/>
        <dbReference type="ChEBI" id="CHEBI:57856"/>
        <dbReference type="ChEBI" id="CHEBI:59789"/>
        <dbReference type="ChEBI" id="CHEBI:64428"/>
        <dbReference type="ChEBI" id="CHEBI:73599"/>
        <dbReference type="EC" id="2.8.4.4"/>
    </reaction>
</comment>
<dbReference type="PROSITE" id="PS01278">
    <property type="entry name" value="MTTASE_RADICAL"/>
    <property type="match status" value="1"/>
</dbReference>
<dbReference type="GO" id="GO:0005829">
    <property type="term" value="C:cytosol"/>
    <property type="evidence" value="ECO:0007669"/>
    <property type="project" value="TreeGrafter"/>
</dbReference>
<keyword evidence="8 10" id="KW-0411">Iron-sulfur</keyword>
<keyword evidence="15" id="KW-1185">Reference proteome</keyword>
<feature type="domain" description="Radical SAM core" evidence="13">
    <location>
        <begin position="141"/>
        <end position="371"/>
    </location>
</feature>
<evidence type="ECO:0000256" key="3">
    <source>
        <dbReference type="ARBA" id="ARBA00022490"/>
    </source>
</evidence>
<dbReference type="GO" id="GO:0035599">
    <property type="term" value="F:aspartic acid methylthiotransferase activity"/>
    <property type="evidence" value="ECO:0007669"/>
    <property type="project" value="TreeGrafter"/>
</dbReference>
<dbReference type="Pfam" id="PF18693">
    <property type="entry name" value="TRAM_2"/>
    <property type="match status" value="1"/>
</dbReference>
<keyword evidence="5 10" id="KW-0949">S-adenosyl-L-methionine</keyword>
<comment type="subcellular location">
    <subcellularLocation>
        <location evidence="10">Cytoplasm</location>
    </subcellularLocation>
</comment>
<evidence type="ECO:0000256" key="10">
    <source>
        <dbReference type="HAMAP-Rule" id="MF_01865"/>
    </source>
</evidence>
<keyword evidence="4 10" id="KW-0808">Transferase</keyword>
<reference evidence="14 15" key="1">
    <citation type="submission" date="2017-06" db="EMBL/GenBank/DDBJ databases">
        <authorList>
            <person name="Kim H.J."/>
            <person name="Triplett B.A."/>
        </authorList>
    </citation>
    <scope>NUCLEOTIDE SEQUENCE [LARGE SCALE GENOMIC DNA]</scope>
    <source>
        <strain evidence="14 15">SCA</strain>
    </source>
</reference>
<proteinExistence type="inferred from homology"/>
<protein>
    <recommendedName>
        <fullName evidence="10">Ribosomal protein uS12 methylthiotransferase RimO</fullName>
        <shortName evidence="10">uS12 MTTase</shortName>
        <shortName evidence="10">uS12 methylthiotransferase</shortName>
        <ecNumber evidence="10">2.8.4.4</ecNumber>
    </recommendedName>
    <alternativeName>
        <fullName evidence="10">Ribosomal protein uS12 (aspartate-C(3))-methylthiotransferase</fullName>
    </alternativeName>
    <alternativeName>
        <fullName evidence="10">Ribosome maturation factor RimO</fullName>
    </alternativeName>
</protein>
<dbReference type="InterPro" id="IPR058240">
    <property type="entry name" value="rSAM_sf"/>
</dbReference>
<evidence type="ECO:0000256" key="1">
    <source>
        <dbReference type="ARBA" id="ARBA00003234"/>
    </source>
</evidence>
<dbReference type="FunFam" id="3.80.30.20:FF:000001">
    <property type="entry name" value="tRNA-2-methylthio-N(6)-dimethylallyladenosine synthase 2"/>
    <property type="match status" value="1"/>
</dbReference>
<keyword evidence="14" id="KW-0687">Ribonucleoprotein</keyword>
<evidence type="ECO:0000256" key="7">
    <source>
        <dbReference type="ARBA" id="ARBA00023004"/>
    </source>
</evidence>
<dbReference type="GO" id="GO:0046872">
    <property type="term" value="F:metal ion binding"/>
    <property type="evidence" value="ECO:0007669"/>
    <property type="project" value="UniProtKB-KW"/>
</dbReference>
<gene>
    <name evidence="10" type="primary">rimO</name>
    <name evidence="14" type="ORF">SAMN05446037_1001234</name>
</gene>
<dbReference type="GO" id="GO:0005840">
    <property type="term" value="C:ribosome"/>
    <property type="evidence" value="ECO:0007669"/>
    <property type="project" value="UniProtKB-KW"/>
</dbReference>
<name>A0A238ZZ23_9FIRM</name>
<dbReference type="SFLD" id="SFLDG01082">
    <property type="entry name" value="B12-binding_domain_containing"/>
    <property type="match status" value="1"/>
</dbReference>
<feature type="binding site" evidence="10">
    <location>
        <position position="155"/>
    </location>
    <ligand>
        <name>[4Fe-4S] cluster</name>
        <dbReference type="ChEBI" id="CHEBI:49883"/>
        <label>2</label>
        <note>4Fe-4S-S-AdoMet</note>
    </ligand>
</feature>
<dbReference type="Pfam" id="PF00919">
    <property type="entry name" value="UPF0004"/>
    <property type="match status" value="1"/>
</dbReference>
<dbReference type="SFLD" id="SFLDS00029">
    <property type="entry name" value="Radical_SAM"/>
    <property type="match status" value="1"/>
</dbReference>
<dbReference type="GO" id="GO:0103039">
    <property type="term" value="F:protein methylthiotransferase activity"/>
    <property type="evidence" value="ECO:0007669"/>
    <property type="project" value="UniProtKB-EC"/>
</dbReference>
<dbReference type="InterPro" id="IPR038135">
    <property type="entry name" value="Methylthiotransferase_N_sf"/>
</dbReference>
<dbReference type="InterPro" id="IPR013848">
    <property type="entry name" value="Methylthiotransferase_N"/>
</dbReference>
<dbReference type="PANTHER" id="PTHR43837:SF1">
    <property type="entry name" value="RIBOSOMAL PROTEIN US12 METHYLTHIOTRANSFERASE RIMO"/>
    <property type="match status" value="1"/>
</dbReference>
<dbReference type="Gene3D" id="3.80.30.20">
    <property type="entry name" value="tm_1862 like domain"/>
    <property type="match status" value="1"/>
</dbReference>
<dbReference type="GO" id="GO:0035597">
    <property type="term" value="F:tRNA-2-methylthio-N(6)-dimethylallyladenosine(37) synthase activity"/>
    <property type="evidence" value="ECO:0007669"/>
    <property type="project" value="UniProtKB-EC"/>
</dbReference>
<dbReference type="InterPro" id="IPR007197">
    <property type="entry name" value="rSAM"/>
</dbReference>
<feature type="binding site" evidence="10">
    <location>
        <position position="48"/>
    </location>
    <ligand>
        <name>[4Fe-4S] cluster</name>
        <dbReference type="ChEBI" id="CHEBI:49883"/>
        <label>1</label>
    </ligand>
</feature>
<feature type="binding site" evidence="10">
    <location>
        <position position="12"/>
    </location>
    <ligand>
        <name>[4Fe-4S] cluster</name>
        <dbReference type="ChEBI" id="CHEBI:49883"/>
        <label>1</label>
    </ligand>
</feature>
<dbReference type="InterPro" id="IPR005839">
    <property type="entry name" value="Methylthiotransferase"/>
</dbReference>
<dbReference type="Pfam" id="PF04055">
    <property type="entry name" value="Radical_SAM"/>
    <property type="match status" value="1"/>
</dbReference>
<evidence type="ECO:0000259" key="12">
    <source>
        <dbReference type="PROSITE" id="PS51449"/>
    </source>
</evidence>
<dbReference type="InterPro" id="IPR005840">
    <property type="entry name" value="Ribosomal_uS12_MeSTrfase_RimO"/>
</dbReference>
<dbReference type="PROSITE" id="PS51918">
    <property type="entry name" value="RADICAL_SAM"/>
    <property type="match status" value="1"/>
</dbReference>
<dbReference type="InterPro" id="IPR020612">
    <property type="entry name" value="Methylthiotransferase_CS"/>
</dbReference>
<dbReference type="EMBL" id="FZOJ01000001">
    <property type="protein sequence ID" value="SNR88686.1"/>
    <property type="molecule type" value="Genomic_DNA"/>
</dbReference>
<dbReference type="CDD" id="cd01335">
    <property type="entry name" value="Radical_SAM"/>
    <property type="match status" value="1"/>
</dbReference>
<evidence type="ECO:0000256" key="6">
    <source>
        <dbReference type="ARBA" id="ARBA00022723"/>
    </source>
</evidence>
<accession>A0A238ZZ23</accession>
<comment type="function">
    <text evidence="1">Catalyzes the methylthiolation of N6-(dimethylallyl)adenosine (i(6)A), leading to the formation of 2-methylthio-N6-(dimethylallyl)adenosine (ms(2)i(6)A) at position 37 in tRNAs that read codons beginning with uridine.</text>
</comment>
<evidence type="ECO:0000256" key="4">
    <source>
        <dbReference type="ARBA" id="ARBA00022679"/>
    </source>
</evidence>
<dbReference type="HAMAP" id="MF_01865">
    <property type="entry name" value="MTTase_RimO"/>
    <property type="match status" value="1"/>
</dbReference>
<dbReference type="OrthoDB" id="9805215at2"/>
<evidence type="ECO:0000256" key="5">
    <source>
        <dbReference type="ARBA" id="ARBA00022691"/>
    </source>
</evidence>
<dbReference type="EC" id="2.8.4.4" evidence="10"/>
<dbReference type="FunFam" id="3.40.50.12160:FF:000003">
    <property type="entry name" value="CDK5 regulatory subunit-associated protein 1"/>
    <property type="match status" value="1"/>
</dbReference>
<feature type="domain" description="MTTase N-terminal" evidence="12">
    <location>
        <begin position="3"/>
        <end position="118"/>
    </location>
</feature>
<dbReference type="Gene3D" id="2.40.50.140">
    <property type="entry name" value="Nucleic acid-binding proteins"/>
    <property type="match status" value="1"/>
</dbReference>
<comment type="similarity">
    <text evidence="10">Belongs to the methylthiotransferase family. RimO subfamily.</text>
</comment>
<evidence type="ECO:0000256" key="9">
    <source>
        <dbReference type="ARBA" id="ARBA00051425"/>
    </source>
</evidence>
<dbReference type="NCBIfam" id="TIGR00089">
    <property type="entry name" value="MiaB/RimO family radical SAM methylthiotransferase"/>
    <property type="match status" value="1"/>
</dbReference>
<dbReference type="SUPFAM" id="SSF102114">
    <property type="entry name" value="Radical SAM enzymes"/>
    <property type="match status" value="1"/>
</dbReference>
<keyword evidence="3 10" id="KW-0963">Cytoplasm</keyword>
<dbReference type="PROSITE" id="PS50926">
    <property type="entry name" value="TRAM"/>
    <property type="match status" value="1"/>
</dbReference>
<evidence type="ECO:0000259" key="11">
    <source>
        <dbReference type="PROSITE" id="PS50926"/>
    </source>
</evidence>
<feature type="binding site" evidence="10">
    <location>
        <position position="162"/>
    </location>
    <ligand>
        <name>[4Fe-4S] cluster</name>
        <dbReference type="ChEBI" id="CHEBI:49883"/>
        <label>2</label>
        <note>4Fe-4S-S-AdoMet</note>
    </ligand>
</feature>
<dbReference type="InterPro" id="IPR023404">
    <property type="entry name" value="rSAM_horseshoe"/>
</dbReference>
<evidence type="ECO:0000313" key="15">
    <source>
        <dbReference type="Proteomes" id="UP000198304"/>
    </source>
</evidence>
<dbReference type="SMART" id="SM00729">
    <property type="entry name" value="Elp3"/>
    <property type="match status" value="1"/>
</dbReference>
<keyword evidence="14" id="KW-0689">Ribosomal protein</keyword>
<dbReference type="AlphaFoldDB" id="A0A238ZZ23"/>
<dbReference type="InterPro" id="IPR002792">
    <property type="entry name" value="TRAM_dom"/>
</dbReference>
<evidence type="ECO:0000256" key="8">
    <source>
        <dbReference type="ARBA" id="ARBA00023014"/>
    </source>
</evidence>
<comment type="function">
    <text evidence="10">Catalyzes the methylthiolation of an aspartic acid residue of ribosomal protein uS12.</text>
</comment>
<comment type="catalytic activity">
    <reaction evidence="9">
        <text>N(6)-dimethylallyladenosine(37) in tRNA + (sulfur carrier)-SH + AH2 + 2 S-adenosyl-L-methionine = 2-methylsulfanyl-N(6)-dimethylallyladenosine(37) in tRNA + (sulfur carrier)-H + 5'-deoxyadenosine + L-methionine + A + S-adenosyl-L-homocysteine + 2 H(+)</text>
        <dbReference type="Rhea" id="RHEA:37067"/>
        <dbReference type="Rhea" id="RHEA-COMP:10375"/>
        <dbReference type="Rhea" id="RHEA-COMP:10376"/>
        <dbReference type="Rhea" id="RHEA-COMP:14737"/>
        <dbReference type="Rhea" id="RHEA-COMP:14739"/>
        <dbReference type="ChEBI" id="CHEBI:13193"/>
        <dbReference type="ChEBI" id="CHEBI:15378"/>
        <dbReference type="ChEBI" id="CHEBI:17319"/>
        <dbReference type="ChEBI" id="CHEBI:17499"/>
        <dbReference type="ChEBI" id="CHEBI:29917"/>
        <dbReference type="ChEBI" id="CHEBI:57844"/>
        <dbReference type="ChEBI" id="CHEBI:57856"/>
        <dbReference type="ChEBI" id="CHEBI:59789"/>
        <dbReference type="ChEBI" id="CHEBI:64428"/>
        <dbReference type="ChEBI" id="CHEBI:74415"/>
        <dbReference type="ChEBI" id="CHEBI:74417"/>
        <dbReference type="EC" id="2.8.4.3"/>
    </reaction>
</comment>
<organism evidence="14 15">
    <name type="scientific">Anaerovirgula multivorans</name>
    <dbReference type="NCBI Taxonomy" id="312168"/>
    <lineage>
        <taxon>Bacteria</taxon>
        <taxon>Bacillati</taxon>
        <taxon>Bacillota</taxon>
        <taxon>Clostridia</taxon>
        <taxon>Peptostreptococcales</taxon>
        <taxon>Natronincolaceae</taxon>
        <taxon>Anaerovirgula</taxon>
    </lineage>
</organism>
<dbReference type="NCBIfam" id="TIGR01125">
    <property type="entry name" value="30S ribosomal protein S12 methylthiotransferase RimO"/>
    <property type="match status" value="1"/>
</dbReference>
<dbReference type="SFLD" id="SFLDF00274">
    <property type="entry name" value="ribosomal_protein_S12_methylth"/>
    <property type="match status" value="1"/>
</dbReference>
<keyword evidence="7 10" id="KW-0408">Iron</keyword>
<dbReference type="GO" id="GO:0051539">
    <property type="term" value="F:4 iron, 4 sulfur cluster binding"/>
    <property type="evidence" value="ECO:0007669"/>
    <property type="project" value="UniProtKB-UniRule"/>
</dbReference>
<dbReference type="PROSITE" id="PS51449">
    <property type="entry name" value="MTTASE_N"/>
    <property type="match status" value="1"/>
</dbReference>
<evidence type="ECO:0000313" key="14">
    <source>
        <dbReference type="EMBL" id="SNR88686.1"/>
    </source>
</evidence>
<evidence type="ECO:0000256" key="2">
    <source>
        <dbReference type="ARBA" id="ARBA00022485"/>
    </source>
</evidence>
<feature type="binding site" evidence="10">
    <location>
        <position position="81"/>
    </location>
    <ligand>
        <name>[4Fe-4S] cluster</name>
        <dbReference type="ChEBI" id="CHEBI:49883"/>
        <label>1</label>
    </ligand>
</feature>
<dbReference type="Proteomes" id="UP000198304">
    <property type="component" value="Unassembled WGS sequence"/>
</dbReference>
<dbReference type="PANTHER" id="PTHR43837">
    <property type="entry name" value="RIBOSOMAL PROTEIN S12 METHYLTHIOTRANSFERASE RIMO"/>
    <property type="match status" value="1"/>
</dbReference>
<sequence>MSLAIYLESLGCSKNLIDAEIMLGLLNKYKYKLTNNKHKADVIIVNTCGFIDSAKEESINKIIEMGELKRENLKLLIVSGCLGERYAEDLLKELPEVDAIVGTGNYDEIIDIINETVKGNKTVRIGNVDKVYDETLPRFQTTANYSAYVKISDGCDNFCTYCIIPKLRGKYRSRKIEGIIKEAQILADKGVKEIILIAQDTTRYGIDLYDQYMLPKLLRELNNIEGIQWIRLLYCYPEMITDELIETIANQKKICKYIDIPIQHCSDEVLKKMNRRTSKQKLIELIERLRFQIPDIVIRTSLIVGFPGESEEHFSELVDFVSSIKFDRLGAFTYSQEENTPAARMTDQVTEDVKIERQRKIMELQQQISLDKNREKIGKIVDVLIEEKLEGNNEYLGRTRGDAPEIDGLVYLQSKLPIKPGDIIPARINNALEYDLIGERIDEFSK</sequence>